<feature type="region of interest" description="Disordered" evidence="1">
    <location>
        <begin position="244"/>
        <end position="267"/>
    </location>
</feature>
<dbReference type="InterPro" id="IPR010775">
    <property type="entry name" value="DUF1365"/>
</dbReference>
<proteinExistence type="predicted"/>
<gene>
    <name evidence="2" type="ORF">F0U83_00730</name>
</gene>
<reference evidence="2 3" key="1">
    <citation type="journal article" date="2019" name="Biochem. Eng. J.">
        <title>Metabolic engineering of the marine bacteria Neptunomonas concharum for the production of acetoin and meso-2,3-butanediol from acetate.</title>
        <authorList>
            <person name="Li W."/>
            <person name="Pu N."/>
            <person name="Liu C.-X."/>
            <person name="Yuan Q.-P."/>
            <person name="Li Z.-J."/>
        </authorList>
    </citation>
    <scope>NUCLEOTIDE SEQUENCE [LARGE SCALE GENOMIC DNA]</scope>
    <source>
        <strain evidence="2 3">JCM17730</strain>
    </source>
</reference>
<name>A0A5P1R7S8_9GAMM</name>
<keyword evidence="3" id="KW-1185">Reference proteome</keyword>
<sequence>MITSALYHGDVMHHRYFPKNHRFVYRLTSWMIDIDELPKLHQQLHGFGYNRPSLFSFYDRDYGFADGRSSRDFINDLMLQHNLPIPHKVTLLCQVRAFGYLFNPLVVWFCYNEQGNLIATLYEVRNTFKQRHHYLVPVTSSGNKHQSHLAEKCFYVSPFMPMDCTYRFRFKAPDEQLHLAILQHHNQQRIMTATWRGVRERLTQKTLLMQVIRNPVSTVKIIVAIHWEAFRLWVKGLSLITRPTPPKESTTQGYDIHQSKKVSQYES</sequence>
<organism evidence="2 3">
    <name type="scientific">Neptunomonas concharum</name>
    <dbReference type="NCBI Taxonomy" id="1031538"/>
    <lineage>
        <taxon>Bacteria</taxon>
        <taxon>Pseudomonadati</taxon>
        <taxon>Pseudomonadota</taxon>
        <taxon>Gammaproteobacteria</taxon>
        <taxon>Oceanospirillales</taxon>
        <taxon>Oceanospirillaceae</taxon>
        <taxon>Neptunomonas</taxon>
    </lineage>
</organism>
<evidence type="ECO:0000256" key="1">
    <source>
        <dbReference type="SAM" id="MobiDB-lite"/>
    </source>
</evidence>
<dbReference type="KEGG" id="ncu:F0U83_00730"/>
<dbReference type="Proteomes" id="UP000324760">
    <property type="component" value="Chromosome"/>
</dbReference>
<evidence type="ECO:0000313" key="3">
    <source>
        <dbReference type="Proteomes" id="UP000324760"/>
    </source>
</evidence>
<dbReference type="RefSeq" id="WP_138986045.1">
    <property type="nucleotide sequence ID" value="NZ_CP043869.1"/>
</dbReference>
<evidence type="ECO:0000313" key="2">
    <source>
        <dbReference type="EMBL" id="QEQ95342.1"/>
    </source>
</evidence>
<dbReference type="AlphaFoldDB" id="A0A5P1R7S8"/>
<accession>A0A5P1R7S8</accession>
<dbReference type="PANTHER" id="PTHR33973:SF4">
    <property type="entry name" value="OS07G0153300 PROTEIN"/>
    <property type="match status" value="1"/>
</dbReference>
<dbReference type="OrthoDB" id="9778801at2"/>
<dbReference type="Pfam" id="PF07103">
    <property type="entry name" value="DUF1365"/>
    <property type="match status" value="1"/>
</dbReference>
<dbReference type="EMBL" id="CP043869">
    <property type="protein sequence ID" value="QEQ95342.1"/>
    <property type="molecule type" value="Genomic_DNA"/>
</dbReference>
<dbReference type="PANTHER" id="PTHR33973">
    <property type="entry name" value="OS07G0153300 PROTEIN"/>
    <property type="match status" value="1"/>
</dbReference>
<protein>
    <submittedName>
        <fullName evidence="2">DUF1365 family protein</fullName>
    </submittedName>
</protein>